<dbReference type="EMBL" id="JAYMYQ010000009">
    <property type="protein sequence ID" value="KAK7314111.1"/>
    <property type="molecule type" value="Genomic_DNA"/>
</dbReference>
<dbReference type="Proteomes" id="UP001367508">
    <property type="component" value="Unassembled WGS sequence"/>
</dbReference>
<protein>
    <submittedName>
        <fullName evidence="1">Uncharacterized protein</fullName>
    </submittedName>
</protein>
<gene>
    <name evidence="1" type="ORF">VNO77_39321</name>
</gene>
<dbReference type="AlphaFoldDB" id="A0AAN9KCX2"/>
<reference evidence="1 2" key="1">
    <citation type="submission" date="2024-01" db="EMBL/GenBank/DDBJ databases">
        <title>The genomes of 5 underutilized Papilionoideae crops provide insights into root nodulation and disease resistanc.</title>
        <authorList>
            <person name="Jiang F."/>
        </authorList>
    </citation>
    <scope>NUCLEOTIDE SEQUENCE [LARGE SCALE GENOMIC DNA]</scope>
    <source>
        <strain evidence="1">LVBAO_FW01</strain>
        <tissue evidence="1">Leaves</tissue>
    </source>
</reference>
<name>A0AAN9KCX2_CANGL</name>
<evidence type="ECO:0000313" key="2">
    <source>
        <dbReference type="Proteomes" id="UP001367508"/>
    </source>
</evidence>
<organism evidence="1 2">
    <name type="scientific">Canavalia gladiata</name>
    <name type="common">Sword bean</name>
    <name type="synonym">Dolichos gladiatus</name>
    <dbReference type="NCBI Taxonomy" id="3824"/>
    <lineage>
        <taxon>Eukaryota</taxon>
        <taxon>Viridiplantae</taxon>
        <taxon>Streptophyta</taxon>
        <taxon>Embryophyta</taxon>
        <taxon>Tracheophyta</taxon>
        <taxon>Spermatophyta</taxon>
        <taxon>Magnoliopsida</taxon>
        <taxon>eudicotyledons</taxon>
        <taxon>Gunneridae</taxon>
        <taxon>Pentapetalae</taxon>
        <taxon>rosids</taxon>
        <taxon>fabids</taxon>
        <taxon>Fabales</taxon>
        <taxon>Fabaceae</taxon>
        <taxon>Papilionoideae</taxon>
        <taxon>50 kb inversion clade</taxon>
        <taxon>NPAAA clade</taxon>
        <taxon>indigoferoid/millettioid clade</taxon>
        <taxon>Phaseoleae</taxon>
        <taxon>Canavalia</taxon>
    </lineage>
</organism>
<evidence type="ECO:0000313" key="1">
    <source>
        <dbReference type="EMBL" id="KAK7314111.1"/>
    </source>
</evidence>
<comment type="caution">
    <text evidence="1">The sequence shown here is derived from an EMBL/GenBank/DDBJ whole genome shotgun (WGS) entry which is preliminary data.</text>
</comment>
<keyword evidence="2" id="KW-1185">Reference proteome</keyword>
<proteinExistence type="predicted"/>
<accession>A0AAN9KCX2</accession>
<sequence length="126" mass="14051">MVIIHFTVKMVPKPSISAKLGRVKKAQQCRISRLVLQSTLTKARLAGADVVYQSIKAITRVWAILDSKNQFPFHYAISMEGSARPSISAPYSRLFDGLMLEFSGKPHDSGPLFLNLISSPRFCWPS</sequence>